<dbReference type="PANTHER" id="PTHR33577">
    <property type="entry name" value="STERIGMATOCYSTIN BIOSYNTHESIS PEROXIDASE STCC-RELATED"/>
    <property type="match status" value="1"/>
</dbReference>
<keyword evidence="4" id="KW-0479">Metal-binding</keyword>
<comment type="cofactor">
    <cofactor evidence="1">
        <name>heme b</name>
        <dbReference type="ChEBI" id="CHEBI:60344"/>
    </cofactor>
</comment>
<gene>
    <name evidence="11" type="ORF">K402DRAFT_133065</name>
</gene>
<dbReference type="PANTHER" id="PTHR33577:SF9">
    <property type="entry name" value="PEROXIDASE STCC"/>
    <property type="match status" value="1"/>
</dbReference>
<dbReference type="PROSITE" id="PS51405">
    <property type="entry name" value="HEME_HALOPEROXIDASE"/>
    <property type="match status" value="1"/>
</dbReference>
<protein>
    <submittedName>
        <fullName evidence="11">Cloroperoxidase</fullName>
    </submittedName>
</protein>
<evidence type="ECO:0000259" key="10">
    <source>
        <dbReference type="PROSITE" id="PS51405"/>
    </source>
</evidence>
<evidence type="ECO:0000256" key="6">
    <source>
        <dbReference type="ARBA" id="ARBA00023004"/>
    </source>
</evidence>
<dbReference type="InterPro" id="IPR036851">
    <property type="entry name" value="Chloroperoxidase-like_sf"/>
</dbReference>
<dbReference type="Gene3D" id="1.10.489.10">
    <property type="entry name" value="Chloroperoxidase-like"/>
    <property type="match status" value="1"/>
</dbReference>
<dbReference type="AlphaFoldDB" id="A0A6G1GV48"/>
<feature type="domain" description="Heme haloperoxidase family profile" evidence="10">
    <location>
        <begin position="38"/>
        <end position="253"/>
    </location>
</feature>
<evidence type="ECO:0000256" key="8">
    <source>
        <dbReference type="SAM" id="MobiDB-lite"/>
    </source>
</evidence>
<keyword evidence="5" id="KW-0560">Oxidoreductase</keyword>
<feature type="region of interest" description="Disordered" evidence="8">
    <location>
        <begin position="259"/>
        <end position="280"/>
    </location>
</feature>
<feature type="region of interest" description="Disordered" evidence="8">
    <location>
        <begin position="167"/>
        <end position="186"/>
    </location>
</feature>
<comment type="similarity">
    <text evidence="7">Belongs to the chloroperoxidase family.</text>
</comment>
<evidence type="ECO:0000256" key="5">
    <source>
        <dbReference type="ARBA" id="ARBA00023002"/>
    </source>
</evidence>
<evidence type="ECO:0000256" key="1">
    <source>
        <dbReference type="ARBA" id="ARBA00001970"/>
    </source>
</evidence>
<dbReference type="GO" id="GO:0004601">
    <property type="term" value="F:peroxidase activity"/>
    <property type="evidence" value="ECO:0007669"/>
    <property type="project" value="UniProtKB-KW"/>
</dbReference>
<evidence type="ECO:0000256" key="9">
    <source>
        <dbReference type="SAM" id="SignalP"/>
    </source>
</evidence>
<evidence type="ECO:0000256" key="3">
    <source>
        <dbReference type="ARBA" id="ARBA00022617"/>
    </source>
</evidence>
<evidence type="ECO:0000313" key="11">
    <source>
        <dbReference type="EMBL" id="KAF1984674.1"/>
    </source>
</evidence>
<name>A0A6G1GV48_9PEZI</name>
<reference evidence="11" key="1">
    <citation type="journal article" date="2020" name="Stud. Mycol.">
        <title>101 Dothideomycetes genomes: a test case for predicting lifestyles and emergence of pathogens.</title>
        <authorList>
            <person name="Haridas S."/>
            <person name="Albert R."/>
            <person name="Binder M."/>
            <person name="Bloem J."/>
            <person name="Labutti K."/>
            <person name="Salamov A."/>
            <person name="Andreopoulos B."/>
            <person name="Baker S."/>
            <person name="Barry K."/>
            <person name="Bills G."/>
            <person name="Bluhm B."/>
            <person name="Cannon C."/>
            <person name="Castanera R."/>
            <person name="Culley D."/>
            <person name="Daum C."/>
            <person name="Ezra D."/>
            <person name="Gonzalez J."/>
            <person name="Henrissat B."/>
            <person name="Kuo A."/>
            <person name="Liang C."/>
            <person name="Lipzen A."/>
            <person name="Lutzoni F."/>
            <person name="Magnuson J."/>
            <person name="Mondo S."/>
            <person name="Nolan M."/>
            <person name="Ohm R."/>
            <person name="Pangilinan J."/>
            <person name="Park H.-J."/>
            <person name="Ramirez L."/>
            <person name="Alfaro M."/>
            <person name="Sun H."/>
            <person name="Tritt A."/>
            <person name="Yoshinaga Y."/>
            <person name="Zwiers L.-H."/>
            <person name="Turgeon B."/>
            <person name="Goodwin S."/>
            <person name="Spatafora J."/>
            <person name="Crous P."/>
            <person name="Grigoriev I."/>
        </authorList>
    </citation>
    <scope>NUCLEOTIDE SEQUENCE</scope>
    <source>
        <strain evidence="11">CBS 113979</strain>
    </source>
</reference>
<keyword evidence="6" id="KW-0408">Iron</keyword>
<organism evidence="11 12">
    <name type="scientific">Aulographum hederae CBS 113979</name>
    <dbReference type="NCBI Taxonomy" id="1176131"/>
    <lineage>
        <taxon>Eukaryota</taxon>
        <taxon>Fungi</taxon>
        <taxon>Dikarya</taxon>
        <taxon>Ascomycota</taxon>
        <taxon>Pezizomycotina</taxon>
        <taxon>Dothideomycetes</taxon>
        <taxon>Pleosporomycetidae</taxon>
        <taxon>Aulographales</taxon>
        <taxon>Aulographaceae</taxon>
    </lineage>
</organism>
<dbReference type="InterPro" id="IPR000028">
    <property type="entry name" value="Chloroperoxidase"/>
</dbReference>
<keyword evidence="9" id="KW-0732">Signal</keyword>
<feature type="signal peptide" evidence="9">
    <location>
        <begin position="1"/>
        <end position="17"/>
    </location>
</feature>
<dbReference type="OrthoDB" id="407298at2759"/>
<dbReference type="GO" id="GO:0046872">
    <property type="term" value="F:metal ion binding"/>
    <property type="evidence" value="ECO:0007669"/>
    <property type="project" value="UniProtKB-KW"/>
</dbReference>
<keyword evidence="12" id="KW-1185">Reference proteome</keyword>
<dbReference type="EMBL" id="ML977166">
    <property type="protein sequence ID" value="KAF1984674.1"/>
    <property type="molecule type" value="Genomic_DNA"/>
</dbReference>
<dbReference type="Pfam" id="PF01328">
    <property type="entry name" value="Peroxidase_2"/>
    <property type="match status" value="1"/>
</dbReference>
<evidence type="ECO:0000256" key="2">
    <source>
        <dbReference type="ARBA" id="ARBA00022559"/>
    </source>
</evidence>
<feature type="chain" id="PRO_5026282158" evidence="9">
    <location>
        <begin position="18"/>
        <end position="280"/>
    </location>
</feature>
<proteinExistence type="inferred from homology"/>
<evidence type="ECO:0000256" key="7">
    <source>
        <dbReference type="ARBA" id="ARBA00025795"/>
    </source>
</evidence>
<evidence type="ECO:0000313" key="12">
    <source>
        <dbReference type="Proteomes" id="UP000800041"/>
    </source>
</evidence>
<evidence type="ECO:0000256" key="4">
    <source>
        <dbReference type="ARBA" id="ARBA00022723"/>
    </source>
</evidence>
<dbReference type="Proteomes" id="UP000800041">
    <property type="component" value="Unassembled WGS sequence"/>
</dbReference>
<accession>A0A6G1GV48</accession>
<dbReference type="SUPFAM" id="SSF47571">
    <property type="entry name" value="Cloroperoxidase"/>
    <property type="match status" value="1"/>
</dbReference>
<keyword evidence="3" id="KW-0349">Heme</keyword>
<sequence length="280" mass="30596">MQLQLLATFLTVSTVVAYPGARWPSFQIDARQSSSWLDGHEWKSPSQVRGAVRMPCPMMNTLANHAFLPRDGKGITHDAFVQAQVNGLNLSPDLATTITNGMLGRLGAPQNQSEFFNMDQFSFHDHTEHDASLSRLDKIQGDFVRVNARLVDTFLRDSKTDSLNTASIGASRARREDESVKAGSPPLSDSFVAAGQGEAALILLIFGTGSGDSRNAPKSMVKSWLLKEEFPTAQGFVRSETQITPDVLAPLTAGIKRVRDQLSNSTTPDDDGENGWRINH</sequence>
<keyword evidence="2 11" id="KW-0575">Peroxidase</keyword>